<evidence type="ECO:0000313" key="13">
    <source>
        <dbReference type="Proteomes" id="UP001487740"/>
    </source>
</evidence>
<feature type="binding site" evidence="10">
    <location>
        <begin position="236"/>
        <end position="239"/>
    </location>
    <ligand>
        <name>substrate</name>
    </ligand>
</feature>
<reference evidence="12 13" key="1">
    <citation type="submission" date="2023-03" db="EMBL/GenBank/DDBJ databases">
        <title>High-quality genome of Scylla paramamosain provides insights in environmental adaptation.</title>
        <authorList>
            <person name="Zhang L."/>
        </authorList>
    </citation>
    <scope>NUCLEOTIDE SEQUENCE [LARGE SCALE GENOMIC DNA]</scope>
    <source>
        <strain evidence="12">LZ_2023a</strain>
        <tissue evidence="12">Muscle</tissue>
    </source>
</reference>
<dbReference type="PANTHER" id="PTHR10188">
    <property type="entry name" value="L-ASPARAGINASE"/>
    <property type="match status" value="1"/>
</dbReference>
<evidence type="ECO:0000256" key="11">
    <source>
        <dbReference type="PIRSR" id="PIRSR600246-3"/>
    </source>
</evidence>
<keyword evidence="3" id="KW-0645">Protease</keyword>
<comment type="similarity">
    <text evidence="2">Belongs to the Ntn-hydrolase family.</text>
</comment>
<dbReference type="InterPro" id="IPR033844">
    <property type="entry name" value="ASRGL1_meta"/>
</dbReference>
<dbReference type="CDD" id="cd04702">
    <property type="entry name" value="ASRGL1_like"/>
    <property type="match status" value="1"/>
</dbReference>
<sequence>MAASGMDEAVTAGVVVVHGGAWDVPQHLWEATQEGVKAAARRGHQVLSSGGSAVEVVEATVVVLEDNPVFDAGRGSVLTQDGEVEMDALVMSGEGLRAGAVAAIKNIQNPVKVARLVLEKTPHVMLAGEGACRFAAAHGHPQVPPDTLVTPYAKQKLETFKKFTKSVDTLFNVLQIQQKQSGHDTVGCAALDSFGHTACATSTGGITAKMPGRVGDSPVPGAGGYADDQIGAVSTTGHGESIMRVCLARHITATMATGVPVNTSIQQSLELMAKRVEGCGGAVAVSCNGEVGVGFSTPCMPWAYVKDCVLHYGIHPGQHMKEDL</sequence>
<dbReference type="GO" id="GO:0004067">
    <property type="term" value="F:asparaginase activity"/>
    <property type="evidence" value="ECO:0007669"/>
    <property type="project" value="UniProtKB-EC"/>
</dbReference>
<comment type="subunit">
    <text evidence="8">Heterodimer of an alpha and beta chain produced by autocleavage.</text>
</comment>
<dbReference type="Pfam" id="PF01112">
    <property type="entry name" value="Asparaginase_2"/>
    <property type="match status" value="1"/>
</dbReference>
<accession>A0AAW0TIQ2</accession>
<protein>
    <recommendedName>
        <fullName evidence="14">Asparaginase</fullName>
    </recommendedName>
</protein>
<evidence type="ECO:0000256" key="4">
    <source>
        <dbReference type="ARBA" id="ARBA00022801"/>
    </source>
</evidence>
<gene>
    <name evidence="12" type="ORF">O3P69_018101</name>
</gene>
<name>A0AAW0TIQ2_SCYPA</name>
<comment type="catalytic activity">
    <reaction evidence="1">
        <text>Cleavage of a beta-linked Asp residue from the N-terminus of a polypeptide.</text>
        <dbReference type="EC" id="3.4.19.5"/>
    </reaction>
</comment>
<evidence type="ECO:0000313" key="12">
    <source>
        <dbReference type="EMBL" id="KAK8387256.1"/>
    </source>
</evidence>
<dbReference type="GO" id="GO:0005737">
    <property type="term" value="C:cytoplasm"/>
    <property type="evidence" value="ECO:0007669"/>
    <property type="project" value="TreeGrafter"/>
</dbReference>
<dbReference type="InterPro" id="IPR029055">
    <property type="entry name" value="Ntn_hydrolases_N"/>
</dbReference>
<dbReference type="EMBL" id="JARAKH010000030">
    <property type="protein sequence ID" value="KAK8387256.1"/>
    <property type="molecule type" value="Genomic_DNA"/>
</dbReference>
<dbReference type="FunFam" id="3.60.20.30:FF:000001">
    <property type="entry name" value="Isoaspartyl peptidase/L-asparaginase"/>
    <property type="match status" value="1"/>
</dbReference>
<evidence type="ECO:0000256" key="9">
    <source>
        <dbReference type="PIRSR" id="PIRSR600246-1"/>
    </source>
</evidence>
<evidence type="ECO:0000256" key="3">
    <source>
        <dbReference type="ARBA" id="ARBA00022670"/>
    </source>
</evidence>
<evidence type="ECO:0000256" key="5">
    <source>
        <dbReference type="ARBA" id="ARBA00022813"/>
    </source>
</evidence>
<evidence type="ECO:0000256" key="7">
    <source>
        <dbReference type="ARBA" id="ARBA00054922"/>
    </source>
</evidence>
<dbReference type="GO" id="GO:0006508">
    <property type="term" value="P:proteolysis"/>
    <property type="evidence" value="ECO:0007669"/>
    <property type="project" value="UniProtKB-KW"/>
</dbReference>
<dbReference type="PANTHER" id="PTHR10188:SF43">
    <property type="entry name" value="ASPARAGINASE (EUROFUNG)"/>
    <property type="match status" value="1"/>
</dbReference>
<evidence type="ECO:0000256" key="6">
    <source>
        <dbReference type="ARBA" id="ARBA00049366"/>
    </source>
</evidence>
<dbReference type="GO" id="GO:0008798">
    <property type="term" value="F:beta-aspartyl-peptidase activity"/>
    <property type="evidence" value="ECO:0007669"/>
    <property type="project" value="UniProtKB-EC"/>
</dbReference>
<feature type="active site" description="Nucleophile" evidence="9">
    <location>
        <position position="185"/>
    </location>
</feature>
<evidence type="ECO:0000256" key="10">
    <source>
        <dbReference type="PIRSR" id="PIRSR600246-2"/>
    </source>
</evidence>
<dbReference type="Gene3D" id="3.60.20.30">
    <property type="entry name" value="(Glycosyl)asparaginase"/>
    <property type="match status" value="1"/>
</dbReference>
<feature type="binding site" evidence="10">
    <location>
        <begin position="213"/>
        <end position="216"/>
    </location>
    <ligand>
        <name>substrate</name>
    </ligand>
</feature>
<dbReference type="Proteomes" id="UP001487740">
    <property type="component" value="Unassembled WGS sequence"/>
</dbReference>
<evidence type="ECO:0000256" key="1">
    <source>
        <dbReference type="ARBA" id="ARBA00000306"/>
    </source>
</evidence>
<dbReference type="SUPFAM" id="SSF56235">
    <property type="entry name" value="N-terminal nucleophile aminohydrolases (Ntn hydrolases)"/>
    <property type="match status" value="1"/>
</dbReference>
<evidence type="ECO:0008006" key="14">
    <source>
        <dbReference type="Google" id="ProtNLM"/>
    </source>
</evidence>
<keyword evidence="5" id="KW-0068">Autocatalytic cleavage</keyword>
<feature type="site" description="Cleavage; by autolysis" evidence="11">
    <location>
        <begin position="184"/>
        <end position="185"/>
    </location>
</feature>
<evidence type="ECO:0000256" key="8">
    <source>
        <dbReference type="ARBA" id="ARBA00061780"/>
    </source>
</evidence>
<proteinExistence type="inferred from homology"/>
<dbReference type="AlphaFoldDB" id="A0AAW0TIQ2"/>
<organism evidence="12 13">
    <name type="scientific">Scylla paramamosain</name>
    <name type="common">Mud crab</name>
    <dbReference type="NCBI Taxonomy" id="85552"/>
    <lineage>
        <taxon>Eukaryota</taxon>
        <taxon>Metazoa</taxon>
        <taxon>Ecdysozoa</taxon>
        <taxon>Arthropoda</taxon>
        <taxon>Crustacea</taxon>
        <taxon>Multicrustacea</taxon>
        <taxon>Malacostraca</taxon>
        <taxon>Eumalacostraca</taxon>
        <taxon>Eucarida</taxon>
        <taxon>Decapoda</taxon>
        <taxon>Pleocyemata</taxon>
        <taxon>Brachyura</taxon>
        <taxon>Eubrachyura</taxon>
        <taxon>Portunoidea</taxon>
        <taxon>Portunidae</taxon>
        <taxon>Portuninae</taxon>
        <taxon>Scylla</taxon>
    </lineage>
</organism>
<comment type="caution">
    <text evidence="12">The sequence shown here is derived from an EMBL/GenBank/DDBJ whole genome shotgun (WGS) entry which is preliminary data.</text>
</comment>
<comment type="function">
    <text evidence="7">Has both L-asparaginase and beta-aspartyl peptidase activity. Does not have aspartylglucosaminidase activity and is inactive toward GlcNAc-L-Asn. Likewise, has no activity toward glutamine.</text>
</comment>
<keyword evidence="4" id="KW-0378">Hydrolase</keyword>
<dbReference type="GO" id="GO:0033345">
    <property type="term" value="P:L-asparagine catabolic process via L-aspartate"/>
    <property type="evidence" value="ECO:0007669"/>
    <property type="project" value="TreeGrafter"/>
</dbReference>
<comment type="catalytic activity">
    <reaction evidence="6">
        <text>L-asparagine + H2O = L-aspartate + NH4(+)</text>
        <dbReference type="Rhea" id="RHEA:21016"/>
        <dbReference type="ChEBI" id="CHEBI:15377"/>
        <dbReference type="ChEBI" id="CHEBI:28938"/>
        <dbReference type="ChEBI" id="CHEBI:29991"/>
        <dbReference type="ChEBI" id="CHEBI:58048"/>
        <dbReference type="EC" id="3.5.1.1"/>
    </reaction>
</comment>
<dbReference type="InterPro" id="IPR000246">
    <property type="entry name" value="Peptidase_T2"/>
</dbReference>
<evidence type="ECO:0000256" key="2">
    <source>
        <dbReference type="ARBA" id="ARBA00010872"/>
    </source>
</evidence>
<keyword evidence="13" id="KW-1185">Reference proteome</keyword>